<dbReference type="SUPFAM" id="SSF48403">
    <property type="entry name" value="Ankyrin repeat"/>
    <property type="match status" value="1"/>
</dbReference>
<dbReference type="PANTHER" id="PTHR24186:SF46">
    <property type="entry name" value="PROTEIN ACCELERATED CELL DEATH 6-LIKE"/>
    <property type="match status" value="1"/>
</dbReference>
<gene>
    <name evidence="10" type="ORF">MIMGU_mgv1a022591mg</name>
</gene>
<dbReference type="PANTHER" id="PTHR24186">
    <property type="entry name" value="PROTEIN PHOSPHATASE 1 REGULATORY SUBUNIT"/>
    <property type="match status" value="1"/>
</dbReference>
<feature type="domain" description="PGG" evidence="9">
    <location>
        <begin position="394"/>
        <end position="505"/>
    </location>
</feature>
<comment type="subcellular location">
    <subcellularLocation>
        <location evidence="1">Membrane</location>
        <topology evidence="1">Multi-pass membrane protein</topology>
    </subcellularLocation>
</comment>
<keyword evidence="11" id="KW-1185">Reference proteome</keyword>
<evidence type="ECO:0000259" key="9">
    <source>
        <dbReference type="Pfam" id="PF13962"/>
    </source>
</evidence>
<dbReference type="PROSITE" id="PS50297">
    <property type="entry name" value="ANK_REP_REGION"/>
    <property type="match status" value="3"/>
</dbReference>
<dbReference type="PRINTS" id="PR01415">
    <property type="entry name" value="ANKYRIN"/>
</dbReference>
<evidence type="ECO:0000256" key="7">
    <source>
        <dbReference type="PROSITE-ProRule" id="PRU00023"/>
    </source>
</evidence>
<dbReference type="Proteomes" id="UP000030748">
    <property type="component" value="Unassembled WGS sequence"/>
</dbReference>
<sequence>MLDRASAAEHKTVQEILLTATPAGNTCLHVAAKHANKDVVDYVRANYPPLLLNKNYNGDTALHLAAKAGHESIVTALVQIHRHSISFRMSQRSEADENNLLRAKNERGNTALHEALIHGWDSIAKYLIQYDPAGLYIQNKKGESAFYLAAKAGFANCFQGRHMDVGFEENFPIRAAMEGKSEEVLELMYENPSIMQSRDVEGRTPLHHAASLGYLEVVRDLLKHYTPGANERNHDESGSLPIHLASKGGHLGIVELLLQHSYDAEELLDNSGRNILHVAAENGRYNIVSYVLKNPGLENLINMKDKHGSTPLHLATTHWHPKIVSALTWDNRVDIELVDDKGMTALDTAECHMSDNPPFRQRLTWAPLVAAGTPRSMSGKTIRRQTSIRSSNLENYKDRVNTLLLVATLVATVTFAAGFTLPGGYNSSDTDLAGMATMIKHKGFHLFIFCDTIAMYSSIVVVVALIWGQLGDLALVINVLMWALPLLGIALTMMSMAFMAGVFLVVSKIRWLGTIVLVIGIPFLVILSILLFPLCTPFTSRNPVLRYVSYYSYYLVLLAISNEPTD</sequence>
<feature type="transmembrane region" description="Helical" evidence="8">
    <location>
        <begin position="544"/>
        <end position="561"/>
    </location>
</feature>
<feature type="repeat" description="ANK" evidence="7">
    <location>
        <begin position="201"/>
        <end position="224"/>
    </location>
</feature>
<reference evidence="10 11" key="1">
    <citation type="journal article" date="2013" name="Proc. Natl. Acad. Sci. U.S.A.">
        <title>Fine-scale variation in meiotic recombination in Mimulus inferred from population shotgun sequencing.</title>
        <authorList>
            <person name="Hellsten U."/>
            <person name="Wright K.M."/>
            <person name="Jenkins J."/>
            <person name="Shu S."/>
            <person name="Yuan Y."/>
            <person name="Wessler S.R."/>
            <person name="Schmutz J."/>
            <person name="Willis J.H."/>
            <person name="Rokhsar D.S."/>
        </authorList>
    </citation>
    <scope>NUCLEOTIDE SEQUENCE [LARGE SCALE GENOMIC DNA]</scope>
    <source>
        <strain evidence="11">cv. DUN x IM62</strain>
    </source>
</reference>
<dbReference type="PROSITE" id="PS50088">
    <property type="entry name" value="ANK_REPEAT"/>
    <property type="match status" value="4"/>
</dbReference>
<dbReference type="Pfam" id="PF12796">
    <property type="entry name" value="Ank_2"/>
    <property type="match status" value="4"/>
</dbReference>
<feature type="repeat" description="ANK" evidence="7">
    <location>
        <begin position="237"/>
        <end position="269"/>
    </location>
</feature>
<dbReference type="EMBL" id="KI630171">
    <property type="protein sequence ID" value="EYU46108.1"/>
    <property type="molecule type" value="Genomic_DNA"/>
</dbReference>
<evidence type="ECO:0000313" key="10">
    <source>
        <dbReference type="EMBL" id="EYU46108.1"/>
    </source>
</evidence>
<dbReference type="SMART" id="SM00248">
    <property type="entry name" value="ANK"/>
    <property type="match status" value="7"/>
</dbReference>
<dbReference type="GO" id="GO:0016020">
    <property type="term" value="C:membrane"/>
    <property type="evidence" value="ECO:0000318"/>
    <property type="project" value="GO_Central"/>
</dbReference>
<feature type="transmembrane region" description="Helical" evidence="8">
    <location>
        <begin position="511"/>
        <end position="532"/>
    </location>
</feature>
<name>A0A022S2G5_ERYGU</name>
<keyword evidence="2 8" id="KW-0812">Transmembrane</keyword>
<dbReference type="eggNOG" id="KOG0504">
    <property type="taxonomic scope" value="Eukaryota"/>
</dbReference>
<keyword evidence="5 7" id="KW-0040">ANK repeat</keyword>
<dbReference type="STRING" id="4155.A0A022S2G5"/>
<feature type="transmembrane region" description="Helical" evidence="8">
    <location>
        <begin position="446"/>
        <end position="467"/>
    </location>
</feature>
<dbReference type="InterPro" id="IPR002110">
    <property type="entry name" value="Ankyrin_rpt"/>
</dbReference>
<dbReference type="InterPro" id="IPR036770">
    <property type="entry name" value="Ankyrin_rpt-contain_sf"/>
</dbReference>
<dbReference type="Gene3D" id="1.25.40.20">
    <property type="entry name" value="Ankyrin repeat-containing domain"/>
    <property type="match status" value="3"/>
</dbReference>
<evidence type="ECO:0000256" key="8">
    <source>
        <dbReference type="SAM" id="Phobius"/>
    </source>
</evidence>
<keyword evidence="3" id="KW-0677">Repeat</keyword>
<evidence type="ECO:0000256" key="6">
    <source>
        <dbReference type="ARBA" id="ARBA00023136"/>
    </source>
</evidence>
<evidence type="ECO:0000256" key="1">
    <source>
        <dbReference type="ARBA" id="ARBA00004141"/>
    </source>
</evidence>
<dbReference type="AlphaFoldDB" id="A0A022S2G5"/>
<feature type="transmembrane region" description="Helical" evidence="8">
    <location>
        <begin position="479"/>
        <end position="504"/>
    </location>
</feature>
<proteinExistence type="predicted"/>
<feature type="repeat" description="ANK" evidence="7">
    <location>
        <begin position="57"/>
        <end position="79"/>
    </location>
</feature>
<evidence type="ECO:0000256" key="2">
    <source>
        <dbReference type="ARBA" id="ARBA00022692"/>
    </source>
</evidence>
<accession>A0A022S2G5</accession>
<evidence type="ECO:0000313" key="11">
    <source>
        <dbReference type="Proteomes" id="UP000030748"/>
    </source>
</evidence>
<evidence type="ECO:0000256" key="4">
    <source>
        <dbReference type="ARBA" id="ARBA00022989"/>
    </source>
</evidence>
<organism evidence="10 11">
    <name type="scientific">Erythranthe guttata</name>
    <name type="common">Yellow monkey flower</name>
    <name type="synonym">Mimulus guttatus</name>
    <dbReference type="NCBI Taxonomy" id="4155"/>
    <lineage>
        <taxon>Eukaryota</taxon>
        <taxon>Viridiplantae</taxon>
        <taxon>Streptophyta</taxon>
        <taxon>Embryophyta</taxon>
        <taxon>Tracheophyta</taxon>
        <taxon>Spermatophyta</taxon>
        <taxon>Magnoliopsida</taxon>
        <taxon>eudicotyledons</taxon>
        <taxon>Gunneridae</taxon>
        <taxon>Pentapetalae</taxon>
        <taxon>asterids</taxon>
        <taxon>lamiids</taxon>
        <taxon>Lamiales</taxon>
        <taxon>Phrymaceae</taxon>
        <taxon>Erythranthe</taxon>
    </lineage>
</organism>
<feature type="repeat" description="ANK" evidence="7">
    <location>
        <begin position="307"/>
        <end position="340"/>
    </location>
</feature>
<evidence type="ECO:0000256" key="3">
    <source>
        <dbReference type="ARBA" id="ARBA00022737"/>
    </source>
</evidence>
<keyword evidence="4 8" id="KW-1133">Transmembrane helix</keyword>
<evidence type="ECO:0000256" key="5">
    <source>
        <dbReference type="ARBA" id="ARBA00023043"/>
    </source>
</evidence>
<dbReference type="Pfam" id="PF13962">
    <property type="entry name" value="PGG"/>
    <property type="match status" value="1"/>
</dbReference>
<feature type="transmembrane region" description="Helical" evidence="8">
    <location>
        <begin position="403"/>
        <end position="425"/>
    </location>
</feature>
<keyword evidence="6 8" id="KW-0472">Membrane</keyword>
<dbReference type="Pfam" id="PF00023">
    <property type="entry name" value="Ank"/>
    <property type="match status" value="1"/>
</dbReference>
<dbReference type="InterPro" id="IPR026961">
    <property type="entry name" value="PGG_dom"/>
</dbReference>
<protein>
    <recommendedName>
        <fullName evidence="9">PGG domain-containing protein</fullName>
    </recommendedName>
</protein>